<keyword evidence="2" id="KW-0813">Transport</keyword>
<evidence type="ECO:0000256" key="1">
    <source>
        <dbReference type="ARBA" id="ARBA00008520"/>
    </source>
</evidence>
<dbReference type="Proteomes" id="UP001234216">
    <property type="component" value="Unassembled WGS sequence"/>
</dbReference>
<keyword evidence="5" id="KW-0762">Sugar transport</keyword>
<evidence type="ECO:0000313" key="6">
    <source>
        <dbReference type="Proteomes" id="UP001234216"/>
    </source>
</evidence>
<evidence type="ECO:0000256" key="3">
    <source>
        <dbReference type="ARBA" id="ARBA00022729"/>
    </source>
</evidence>
<dbReference type="Gene3D" id="3.40.190.10">
    <property type="entry name" value="Periplasmic binding protein-like II"/>
    <property type="match status" value="1"/>
</dbReference>
<dbReference type="GO" id="GO:1901982">
    <property type="term" value="F:maltose binding"/>
    <property type="evidence" value="ECO:0007669"/>
    <property type="project" value="TreeGrafter"/>
</dbReference>
<keyword evidence="3 4" id="KW-0732">Signal</keyword>
<dbReference type="AlphaFoldDB" id="A0AAW8F6M8"/>
<evidence type="ECO:0000313" key="5">
    <source>
        <dbReference type="EMBL" id="MDQ0905040.1"/>
    </source>
</evidence>
<protein>
    <submittedName>
        <fullName evidence="5">Multiple sugar transport system substrate-binding protein</fullName>
    </submittedName>
</protein>
<gene>
    <name evidence="5" type="ORF">QFZ22_001025</name>
</gene>
<feature type="chain" id="PRO_5043420671" evidence="4">
    <location>
        <begin position="27"/>
        <end position="438"/>
    </location>
</feature>
<dbReference type="EMBL" id="JAUSZV010000005">
    <property type="protein sequence ID" value="MDQ0905040.1"/>
    <property type="molecule type" value="Genomic_DNA"/>
</dbReference>
<dbReference type="PROSITE" id="PS51257">
    <property type="entry name" value="PROKAR_LIPOPROTEIN"/>
    <property type="match status" value="1"/>
</dbReference>
<feature type="signal peptide" evidence="4">
    <location>
        <begin position="1"/>
        <end position="26"/>
    </location>
</feature>
<comment type="caution">
    <text evidence="5">The sequence shown here is derived from an EMBL/GenBank/DDBJ whole genome shotgun (WGS) entry which is preliminary data.</text>
</comment>
<dbReference type="SUPFAM" id="SSF53850">
    <property type="entry name" value="Periplasmic binding protein-like II"/>
    <property type="match status" value="1"/>
</dbReference>
<accession>A0AAW8F6M8</accession>
<dbReference type="GO" id="GO:0055052">
    <property type="term" value="C:ATP-binding cassette (ABC) transporter complex, substrate-binding subunit-containing"/>
    <property type="evidence" value="ECO:0007669"/>
    <property type="project" value="TreeGrafter"/>
</dbReference>
<sequence>MNPVESRSRRLAVSSIAALAAAALVAGCGGGGSTGSSGADGNTLTLWTHNAGNASEYGVVKQVVKDFNASQSTYKVKIQAFPQGSYNDSVVAAASARKLPCLLDVDGPNVPNWAWGGYLAPLDLSKGQVAVKDQLPSTVGTYQNKTYASGFYDVALTLYSRKSVLKKYDIRVPTLDKPWTKAEFTDALAKIKAGGTFKNALDLGTGDPGEWWPYAYSPMLQSFGGDLIDRSTYKTAKGALNGDKAVEWGKWFRSLVTKGDAPQKSSKSPGDDFRNGKTAIQWDGSWSAQANIDKFGSDLAILPPVDFGNGPKIGGASWQWAMSSTCSNKAGAQAYLNFSRQTKYFVDFAKATGTIPATDAAAQEVKGYETGGQFNIFLKEAQKFAVVRPVTPAYPYISTVFSKTAMDILAGADVKGALDQAVSQIDNNLSTSNYATGS</sequence>
<evidence type="ECO:0000256" key="4">
    <source>
        <dbReference type="SAM" id="SignalP"/>
    </source>
</evidence>
<dbReference type="PANTHER" id="PTHR30061">
    <property type="entry name" value="MALTOSE-BINDING PERIPLASMIC PROTEIN"/>
    <property type="match status" value="1"/>
</dbReference>
<reference evidence="5" key="1">
    <citation type="submission" date="2023-07" db="EMBL/GenBank/DDBJ databases">
        <title>Comparative genomics of wheat-associated soil bacteria to identify genetic determinants of phenazine resistance.</title>
        <authorList>
            <person name="Mouncey N."/>
        </authorList>
    </citation>
    <scope>NUCLEOTIDE SEQUENCE</scope>
    <source>
        <strain evidence="5">V4I22</strain>
    </source>
</reference>
<comment type="similarity">
    <text evidence="1">Belongs to the bacterial solute-binding protein 1 family.</text>
</comment>
<dbReference type="Pfam" id="PF13416">
    <property type="entry name" value="SBP_bac_8"/>
    <property type="match status" value="1"/>
</dbReference>
<organism evidence="5 6">
    <name type="scientific">Streptomyces canus</name>
    <dbReference type="NCBI Taxonomy" id="58343"/>
    <lineage>
        <taxon>Bacteria</taxon>
        <taxon>Bacillati</taxon>
        <taxon>Actinomycetota</taxon>
        <taxon>Actinomycetes</taxon>
        <taxon>Kitasatosporales</taxon>
        <taxon>Streptomycetaceae</taxon>
        <taxon>Streptomyces</taxon>
        <taxon>Streptomyces aurantiacus group</taxon>
    </lineage>
</organism>
<dbReference type="GO" id="GO:0042956">
    <property type="term" value="P:maltodextrin transmembrane transport"/>
    <property type="evidence" value="ECO:0007669"/>
    <property type="project" value="TreeGrafter"/>
</dbReference>
<dbReference type="InterPro" id="IPR006059">
    <property type="entry name" value="SBP"/>
</dbReference>
<name>A0AAW8F6M8_9ACTN</name>
<dbReference type="PANTHER" id="PTHR30061:SF50">
    <property type="entry name" value="MALTOSE_MALTODEXTRIN-BINDING PERIPLASMIC PROTEIN"/>
    <property type="match status" value="1"/>
</dbReference>
<proteinExistence type="inferred from homology"/>
<evidence type="ECO:0000256" key="2">
    <source>
        <dbReference type="ARBA" id="ARBA00022448"/>
    </source>
</evidence>
<dbReference type="GO" id="GO:0015768">
    <property type="term" value="P:maltose transport"/>
    <property type="evidence" value="ECO:0007669"/>
    <property type="project" value="TreeGrafter"/>
</dbReference>